<keyword evidence="2 6" id="KW-0698">rRNA processing</keyword>
<evidence type="ECO:0000256" key="6">
    <source>
        <dbReference type="HAMAP-Rule" id="MF_01007"/>
    </source>
</evidence>
<gene>
    <name evidence="6" type="primary">rsmH</name>
    <name evidence="8" type="ORF">SAMN05421753_10832</name>
</gene>
<dbReference type="InterPro" id="IPR023397">
    <property type="entry name" value="SAM-dep_MeTrfase_MraW_recog"/>
</dbReference>
<keyword evidence="4 6" id="KW-0808">Transferase</keyword>
<evidence type="ECO:0000256" key="3">
    <source>
        <dbReference type="ARBA" id="ARBA00022603"/>
    </source>
</evidence>
<dbReference type="OrthoDB" id="9806637at2"/>
<feature type="binding site" evidence="6">
    <location>
        <begin position="81"/>
        <end position="83"/>
    </location>
    <ligand>
        <name>S-adenosyl-L-methionine</name>
        <dbReference type="ChEBI" id="CHEBI:59789"/>
    </ligand>
</feature>
<dbReference type="InterPro" id="IPR029063">
    <property type="entry name" value="SAM-dependent_MTases_sf"/>
</dbReference>
<comment type="function">
    <text evidence="6">Specifically methylates the N4 position of cytidine in position 1402 (C1402) of 16S rRNA.</text>
</comment>
<dbReference type="SUPFAM" id="SSF81799">
    <property type="entry name" value="Putative methyltransferase TM0872, insert domain"/>
    <property type="match status" value="1"/>
</dbReference>
<feature type="binding site" evidence="6">
    <location>
        <position position="159"/>
    </location>
    <ligand>
        <name>S-adenosyl-L-methionine</name>
        <dbReference type="ChEBI" id="CHEBI:59789"/>
    </ligand>
</feature>
<dbReference type="HAMAP" id="MF_01007">
    <property type="entry name" value="16SrRNA_methyltr_H"/>
    <property type="match status" value="1"/>
</dbReference>
<evidence type="ECO:0000313" key="8">
    <source>
        <dbReference type="EMBL" id="SFI34203.1"/>
    </source>
</evidence>
<keyword evidence="6" id="KW-0963">Cytoplasm</keyword>
<feature type="region of interest" description="Disordered" evidence="7">
    <location>
        <begin position="1"/>
        <end position="34"/>
    </location>
</feature>
<feature type="compositionally biased region" description="Basic and acidic residues" evidence="7">
    <location>
        <begin position="23"/>
        <end position="32"/>
    </location>
</feature>
<dbReference type="PANTHER" id="PTHR11265">
    <property type="entry name" value="S-ADENOSYL-METHYLTRANSFERASE MRAW"/>
    <property type="match status" value="1"/>
</dbReference>
<evidence type="ECO:0000256" key="1">
    <source>
        <dbReference type="ARBA" id="ARBA00010396"/>
    </source>
</evidence>
<dbReference type="NCBIfam" id="TIGR00006">
    <property type="entry name" value="16S rRNA (cytosine(1402)-N(4))-methyltransferase RsmH"/>
    <property type="match status" value="1"/>
</dbReference>
<keyword evidence="3 6" id="KW-0489">Methyltransferase</keyword>
<evidence type="ECO:0000313" key="9">
    <source>
        <dbReference type="Proteomes" id="UP000199518"/>
    </source>
</evidence>
<accession>A0A1I3HEV8</accession>
<comment type="subcellular location">
    <subcellularLocation>
        <location evidence="6">Cytoplasm</location>
    </subcellularLocation>
</comment>
<dbReference type="Proteomes" id="UP000199518">
    <property type="component" value="Unassembled WGS sequence"/>
</dbReference>
<feature type="binding site" evidence="6">
    <location>
        <position position="131"/>
    </location>
    <ligand>
        <name>S-adenosyl-L-methionine</name>
        <dbReference type="ChEBI" id="CHEBI:59789"/>
    </ligand>
</feature>
<comment type="similarity">
    <text evidence="1 6">Belongs to the methyltransferase superfamily. RsmH family.</text>
</comment>
<dbReference type="SUPFAM" id="SSF53335">
    <property type="entry name" value="S-adenosyl-L-methionine-dependent methyltransferases"/>
    <property type="match status" value="1"/>
</dbReference>
<feature type="binding site" evidence="6">
    <location>
        <position position="101"/>
    </location>
    <ligand>
        <name>S-adenosyl-L-methionine</name>
        <dbReference type="ChEBI" id="CHEBI:59789"/>
    </ligand>
</feature>
<dbReference type="GO" id="GO:0005737">
    <property type="term" value="C:cytoplasm"/>
    <property type="evidence" value="ECO:0007669"/>
    <property type="project" value="UniProtKB-SubCell"/>
</dbReference>
<evidence type="ECO:0000256" key="7">
    <source>
        <dbReference type="SAM" id="MobiDB-lite"/>
    </source>
</evidence>
<dbReference type="STRING" id="1576369.SAMN05421753_10832"/>
<protein>
    <recommendedName>
        <fullName evidence="6">Ribosomal RNA small subunit methyltransferase H</fullName>
        <ecNumber evidence="6">2.1.1.199</ecNumber>
    </recommendedName>
    <alternativeName>
        <fullName evidence="6">16S rRNA m(4)C1402 methyltransferase</fullName>
    </alternativeName>
    <alternativeName>
        <fullName evidence="6">rRNA (cytosine-N(4)-)-methyltransferase RsmH</fullName>
    </alternativeName>
</protein>
<name>A0A1I3HEV8_9PLAN</name>
<keyword evidence="9" id="KW-1185">Reference proteome</keyword>
<evidence type="ECO:0000256" key="2">
    <source>
        <dbReference type="ARBA" id="ARBA00022552"/>
    </source>
</evidence>
<organism evidence="8 9">
    <name type="scientific">Planctomicrobium piriforme</name>
    <dbReference type="NCBI Taxonomy" id="1576369"/>
    <lineage>
        <taxon>Bacteria</taxon>
        <taxon>Pseudomonadati</taxon>
        <taxon>Planctomycetota</taxon>
        <taxon>Planctomycetia</taxon>
        <taxon>Planctomycetales</taxon>
        <taxon>Planctomycetaceae</taxon>
        <taxon>Planctomicrobium</taxon>
    </lineage>
</organism>
<dbReference type="EMBL" id="FOQD01000008">
    <property type="protein sequence ID" value="SFI34203.1"/>
    <property type="molecule type" value="Genomic_DNA"/>
</dbReference>
<dbReference type="GO" id="GO:0071424">
    <property type="term" value="F:rRNA (cytosine-N4-)-methyltransferase activity"/>
    <property type="evidence" value="ECO:0007669"/>
    <property type="project" value="UniProtKB-UniRule"/>
</dbReference>
<dbReference type="GO" id="GO:0070475">
    <property type="term" value="P:rRNA base methylation"/>
    <property type="evidence" value="ECO:0007669"/>
    <property type="project" value="UniProtKB-UniRule"/>
</dbReference>
<proteinExistence type="inferred from homology"/>
<dbReference type="InterPro" id="IPR002903">
    <property type="entry name" value="RsmH"/>
</dbReference>
<evidence type="ECO:0000256" key="4">
    <source>
        <dbReference type="ARBA" id="ARBA00022679"/>
    </source>
</evidence>
<evidence type="ECO:0000256" key="5">
    <source>
        <dbReference type="ARBA" id="ARBA00022691"/>
    </source>
</evidence>
<dbReference type="Gene3D" id="3.40.50.150">
    <property type="entry name" value="Vaccinia Virus protein VP39"/>
    <property type="match status" value="1"/>
</dbReference>
<reference evidence="9" key="1">
    <citation type="submission" date="2016-10" db="EMBL/GenBank/DDBJ databases">
        <authorList>
            <person name="Varghese N."/>
            <person name="Submissions S."/>
        </authorList>
    </citation>
    <scope>NUCLEOTIDE SEQUENCE [LARGE SCALE GENOMIC DNA]</scope>
    <source>
        <strain evidence="9">DSM 26348</strain>
    </source>
</reference>
<dbReference type="PIRSF" id="PIRSF004486">
    <property type="entry name" value="MraW"/>
    <property type="match status" value="1"/>
</dbReference>
<feature type="binding site" evidence="6">
    <location>
        <position position="152"/>
    </location>
    <ligand>
        <name>S-adenosyl-L-methionine</name>
        <dbReference type="ChEBI" id="CHEBI:59789"/>
    </ligand>
</feature>
<dbReference type="Gene3D" id="1.10.150.170">
    <property type="entry name" value="Putative methyltransferase TM0872, insert domain"/>
    <property type="match status" value="1"/>
</dbReference>
<dbReference type="EC" id="2.1.1.199" evidence="6"/>
<dbReference type="PANTHER" id="PTHR11265:SF0">
    <property type="entry name" value="12S RRNA N4-METHYLCYTIDINE METHYLTRANSFERASE"/>
    <property type="match status" value="1"/>
</dbReference>
<keyword evidence="5 6" id="KW-0949">S-adenosyl-L-methionine</keyword>
<dbReference type="AlphaFoldDB" id="A0A1I3HEV8"/>
<sequence length="351" mass="38428">MTDAESSKPPRRPRYAGKNPRQFQEKYKEHAPQEYPDDVAKVLASGKTPAGTHRPIMVKEILQVLAPQPGQIAVDCTLGYGGHTQALLTAVAPTGKVIGIDADPVELPKTQARLQSLGFGEESFVAVRANFAGLAQLLPRHAPEGADMILADLGVSSMQLDNPERGFTWKGDAPLDMRLNPQKGPTAAELLSRIDADELAGLLTDNSDEPLAKVLAHAITSRQRSRPLQTTKDLAELIRESAGRYSNDAGDIETTVRRVFQAVRIAVNNELDVLDAFLKQLPWCLKPGGRVAILTFHSGEDRRVKHHFKAGQRDGLYSSIAENVTRASGEERRENTRSIPAKLRWAVRSEA</sequence>
<comment type="catalytic activity">
    <reaction evidence="6">
        <text>cytidine(1402) in 16S rRNA + S-adenosyl-L-methionine = N(4)-methylcytidine(1402) in 16S rRNA + S-adenosyl-L-homocysteine + H(+)</text>
        <dbReference type="Rhea" id="RHEA:42928"/>
        <dbReference type="Rhea" id="RHEA-COMP:10286"/>
        <dbReference type="Rhea" id="RHEA-COMP:10287"/>
        <dbReference type="ChEBI" id="CHEBI:15378"/>
        <dbReference type="ChEBI" id="CHEBI:57856"/>
        <dbReference type="ChEBI" id="CHEBI:59789"/>
        <dbReference type="ChEBI" id="CHEBI:74506"/>
        <dbReference type="ChEBI" id="CHEBI:82748"/>
        <dbReference type="EC" id="2.1.1.199"/>
    </reaction>
</comment>
<dbReference type="RefSeq" id="WP_092050253.1">
    <property type="nucleotide sequence ID" value="NZ_FOQD01000008.1"/>
</dbReference>
<dbReference type="Pfam" id="PF01795">
    <property type="entry name" value="Methyltransf_5"/>
    <property type="match status" value="1"/>
</dbReference>